<dbReference type="GO" id="GO:0008076">
    <property type="term" value="C:voltage-gated potassium channel complex"/>
    <property type="evidence" value="ECO:0007669"/>
    <property type="project" value="InterPro"/>
</dbReference>
<keyword evidence="2" id="KW-0813">Transport</keyword>
<organism evidence="10">
    <name type="scientific">Zooxanthella nutricula</name>
    <dbReference type="NCBI Taxonomy" id="1333877"/>
    <lineage>
        <taxon>Eukaryota</taxon>
        <taxon>Sar</taxon>
        <taxon>Alveolata</taxon>
        <taxon>Dinophyceae</taxon>
        <taxon>Peridiniales</taxon>
        <taxon>Peridiniales incertae sedis</taxon>
        <taxon>Zooxanthella</taxon>
    </lineage>
</organism>
<dbReference type="PANTHER" id="PTHR11537:SF254">
    <property type="entry name" value="POTASSIUM VOLTAGE-GATED CHANNEL PROTEIN SHAB"/>
    <property type="match status" value="1"/>
</dbReference>
<evidence type="ECO:0000256" key="3">
    <source>
        <dbReference type="ARBA" id="ARBA00022692"/>
    </source>
</evidence>
<keyword evidence="3 8" id="KW-0812">Transmembrane</keyword>
<dbReference type="InterPro" id="IPR013099">
    <property type="entry name" value="K_chnl_dom"/>
</dbReference>
<evidence type="ECO:0000256" key="1">
    <source>
        <dbReference type="ARBA" id="ARBA00004141"/>
    </source>
</evidence>
<dbReference type="EMBL" id="HBGW01063853">
    <property type="protein sequence ID" value="CAD9609498.1"/>
    <property type="molecule type" value="Transcribed_RNA"/>
</dbReference>
<accession>A0A7S2LKX4</accession>
<proteinExistence type="predicted"/>
<keyword evidence="5" id="KW-0406">Ion transport</keyword>
<evidence type="ECO:0000256" key="8">
    <source>
        <dbReference type="SAM" id="Phobius"/>
    </source>
</evidence>
<dbReference type="PRINTS" id="PR00169">
    <property type="entry name" value="KCHANNEL"/>
</dbReference>
<dbReference type="PANTHER" id="PTHR11537">
    <property type="entry name" value="VOLTAGE-GATED POTASSIUM CHANNEL"/>
    <property type="match status" value="1"/>
</dbReference>
<dbReference type="Gene3D" id="1.10.287.70">
    <property type="match status" value="1"/>
</dbReference>
<evidence type="ECO:0000256" key="5">
    <source>
        <dbReference type="ARBA" id="ARBA00023065"/>
    </source>
</evidence>
<gene>
    <name evidence="10" type="ORF">BRAN1462_LOCUS40734</name>
</gene>
<evidence type="ECO:0000313" key="10">
    <source>
        <dbReference type="EMBL" id="CAD9609498.1"/>
    </source>
</evidence>
<comment type="subcellular location">
    <subcellularLocation>
        <location evidence="1">Membrane</location>
        <topology evidence="1">Multi-pass membrane protein</topology>
    </subcellularLocation>
</comment>
<dbReference type="SUPFAM" id="SSF81324">
    <property type="entry name" value="Voltage-gated potassium channels"/>
    <property type="match status" value="1"/>
</dbReference>
<evidence type="ECO:0000256" key="4">
    <source>
        <dbReference type="ARBA" id="ARBA00022989"/>
    </source>
</evidence>
<keyword evidence="6 8" id="KW-0472">Membrane</keyword>
<evidence type="ECO:0000259" key="9">
    <source>
        <dbReference type="Pfam" id="PF07885"/>
    </source>
</evidence>
<dbReference type="InterPro" id="IPR028325">
    <property type="entry name" value="VG_K_chnl"/>
</dbReference>
<evidence type="ECO:0000256" key="7">
    <source>
        <dbReference type="ARBA" id="ARBA00023303"/>
    </source>
</evidence>
<reference evidence="10" key="1">
    <citation type="submission" date="2021-01" db="EMBL/GenBank/DDBJ databases">
        <authorList>
            <person name="Corre E."/>
            <person name="Pelletier E."/>
            <person name="Niang G."/>
            <person name="Scheremetjew M."/>
            <person name="Finn R."/>
            <person name="Kale V."/>
            <person name="Holt S."/>
            <person name="Cochrane G."/>
            <person name="Meng A."/>
            <person name="Brown T."/>
            <person name="Cohen L."/>
        </authorList>
    </citation>
    <scope>NUCLEOTIDE SEQUENCE</scope>
    <source>
        <strain evidence="10">RCC3387</strain>
    </source>
</reference>
<feature type="transmembrane region" description="Helical" evidence="8">
    <location>
        <begin position="12"/>
        <end position="33"/>
    </location>
</feature>
<protein>
    <recommendedName>
        <fullName evidence="9">Potassium channel domain-containing protein</fullName>
    </recommendedName>
</protein>
<dbReference type="GO" id="GO:0005249">
    <property type="term" value="F:voltage-gated potassium channel activity"/>
    <property type="evidence" value="ECO:0007669"/>
    <property type="project" value="InterPro"/>
</dbReference>
<dbReference type="Pfam" id="PF07885">
    <property type="entry name" value="Ion_trans_2"/>
    <property type="match status" value="1"/>
</dbReference>
<sequence length="203" mass="23087">MCCDRRGSPRDFPSIAASFWWSIVTMTTVGYGDVYPRSLVGRIVGCLAMISGIVLISLPVAIVGSKFQQGYEDMERAREEQRELQEKEENATPDVPPRVRNSDLVFKMTHRLAKKAKAIRERVQPHEALRNKLRLLEGRRKLSMAAKAQIPLILEMLEHINKVDRQLAKLRQKDAALDKMIRKEVVAMARCYGAHVFAESKAQ</sequence>
<keyword evidence="4 8" id="KW-1133">Transmembrane helix</keyword>
<feature type="domain" description="Potassium channel" evidence="9">
    <location>
        <begin position="14"/>
        <end position="68"/>
    </location>
</feature>
<evidence type="ECO:0000256" key="6">
    <source>
        <dbReference type="ARBA" id="ARBA00023136"/>
    </source>
</evidence>
<name>A0A7S2LKX4_9DINO</name>
<dbReference type="GO" id="GO:0001508">
    <property type="term" value="P:action potential"/>
    <property type="evidence" value="ECO:0007669"/>
    <property type="project" value="TreeGrafter"/>
</dbReference>
<keyword evidence="7" id="KW-0407">Ion channel</keyword>
<dbReference type="AlphaFoldDB" id="A0A7S2LKX4"/>
<evidence type="ECO:0000256" key="2">
    <source>
        <dbReference type="ARBA" id="ARBA00022448"/>
    </source>
</evidence>
<feature type="transmembrane region" description="Helical" evidence="8">
    <location>
        <begin position="39"/>
        <end position="64"/>
    </location>
</feature>